<dbReference type="EC" id="2.7.13.3" evidence="2"/>
<dbReference type="PANTHER" id="PTHR41523">
    <property type="entry name" value="TWO-COMPONENT SYSTEM SENSOR PROTEIN"/>
    <property type="match status" value="1"/>
</dbReference>
<dbReference type="Proteomes" id="UP000191257">
    <property type="component" value="Plasmid unnamed7"/>
</dbReference>
<dbReference type="GO" id="GO:0004673">
    <property type="term" value="F:protein histidine kinase activity"/>
    <property type="evidence" value="ECO:0007669"/>
    <property type="project" value="UniProtKB-EC"/>
</dbReference>
<keyword evidence="5" id="KW-0547">Nucleotide-binding</keyword>
<evidence type="ECO:0000256" key="4">
    <source>
        <dbReference type="ARBA" id="ARBA00022679"/>
    </source>
</evidence>
<dbReference type="Pfam" id="PF07536">
    <property type="entry name" value="HWE_HK"/>
    <property type="match status" value="1"/>
</dbReference>
<dbReference type="Gene3D" id="3.30.450.40">
    <property type="match status" value="1"/>
</dbReference>
<sequence>MPNDLLSDPARLRALHHSNLLKAHSQAQFGRIADLVRDMLDVPVAIVSIVSDTKQVFAGHRGLPAEWAALGGTPLSHSFCQHVVDHDTPLMVTDARLEPLLAQNLAIRDLDVIAYLGVPLHLPSGEVIGAVAAISPEPRAWDPLDLERLGRVAALADTEIAVRVSELKWRSLFEDMQEGFFIGEAIRDKSGRMIDWRYHDINPAFETLTGLLRHGSQGRTYRELVSDGEESIIDTFAAVLETGQPIVFEVFMAALGNRWFEGRARALDDNRFAVVFSDVNERKQRELQETERRQLLNHELAHRLKNTLAVVGAIVSQTLRNADDLDSARSTTMNRIKALATAHDLLISGHKDAGTVGAMIEASLAPHDDGSRLDIGGPVIPIGSEAALTLSLVIHELATNASKYGALSAPEGRVEIRWSVIEEREAGKALLAFSWTEHNGPPVSPPETSGFGSQLIEMGLSRSALAESRLDYHRDGLRCRIVAPLDELVSEAKV</sequence>
<dbReference type="Pfam" id="PF08448">
    <property type="entry name" value="PAS_4"/>
    <property type="match status" value="1"/>
</dbReference>
<proteinExistence type="predicted"/>
<keyword evidence="7" id="KW-0067">ATP-binding</keyword>
<keyword evidence="6" id="KW-0418">Kinase</keyword>
<dbReference type="InterPro" id="IPR029016">
    <property type="entry name" value="GAF-like_dom_sf"/>
</dbReference>
<evidence type="ECO:0000313" key="11">
    <source>
        <dbReference type="Proteomes" id="UP000191257"/>
    </source>
</evidence>
<dbReference type="InterPro" id="IPR036890">
    <property type="entry name" value="HATPase_C_sf"/>
</dbReference>
<dbReference type="Gene3D" id="3.30.450.20">
    <property type="entry name" value="PAS domain"/>
    <property type="match status" value="1"/>
</dbReference>
<keyword evidence="3" id="KW-0597">Phosphoprotein</keyword>
<evidence type="ECO:0000313" key="10">
    <source>
        <dbReference type="EMBL" id="ARC39218.1"/>
    </source>
</evidence>
<geneLocation type="plasmid" evidence="10 11">
    <name>unnamed7</name>
</geneLocation>
<dbReference type="SUPFAM" id="SSF55785">
    <property type="entry name" value="PYP-like sensor domain (PAS domain)"/>
    <property type="match status" value="1"/>
</dbReference>
<dbReference type="PANTHER" id="PTHR41523:SF7">
    <property type="entry name" value="HISTIDINE KINASE"/>
    <property type="match status" value="1"/>
</dbReference>
<dbReference type="InterPro" id="IPR035965">
    <property type="entry name" value="PAS-like_dom_sf"/>
</dbReference>
<evidence type="ECO:0000256" key="1">
    <source>
        <dbReference type="ARBA" id="ARBA00000085"/>
    </source>
</evidence>
<dbReference type="Pfam" id="PF01590">
    <property type="entry name" value="GAF"/>
    <property type="match status" value="1"/>
</dbReference>
<keyword evidence="10" id="KW-0614">Plasmid</keyword>
<accession>A0A1V0GZG9</accession>
<feature type="domain" description="GAF" evidence="8">
    <location>
        <begin position="24"/>
        <end position="170"/>
    </location>
</feature>
<evidence type="ECO:0000256" key="7">
    <source>
        <dbReference type="ARBA" id="ARBA00022840"/>
    </source>
</evidence>
<organism evidence="10 11">
    <name type="scientific">Paracoccus yeei</name>
    <dbReference type="NCBI Taxonomy" id="147645"/>
    <lineage>
        <taxon>Bacteria</taxon>
        <taxon>Pseudomonadati</taxon>
        <taxon>Pseudomonadota</taxon>
        <taxon>Alphaproteobacteria</taxon>
        <taxon>Rhodobacterales</taxon>
        <taxon>Paracoccaceae</taxon>
        <taxon>Paracoccus</taxon>
    </lineage>
</organism>
<comment type="catalytic activity">
    <reaction evidence="1">
        <text>ATP + protein L-histidine = ADP + protein N-phospho-L-histidine.</text>
        <dbReference type="EC" id="2.7.13.3"/>
    </reaction>
</comment>
<keyword evidence="4" id="KW-0808">Transferase</keyword>
<dbReference type="AlphaFoldDB" id="A0A1V0GZG9"/>
<keyword evidence="11" id="KW-1185">Reference proteome</keyword>
<dbReference type="KEGG" id="pye:A6J80_23455"/>
<dbReference type="InterPro" id="IPR003018">
    <property type="entry name" value="GAF"/>
</dbReference>
<dbReference type="Gene3D" id="3.30.565.10">
    <property type="entry name" value="Histidine kinase-like ATPase, C-terminal domain"/>
    <property type="match status" value="1"/>
</dbReference>
<dbReference type="EMBL" id="CP020447">
    <property type="protein sequence ID" value="ARC39218.1"/>
    <property type="molecule type" value="Genomic_DNA"/>
</dbReference>
<evidence type="ECO:0000259" key="8">
    <source>
        <dbReference type="SMART" id="SM00065"/>
    </source>
</evidence>
<dbReference type="SUPFAM" id="SSF55781">
    <property type="entry name" value="GAF domain-like"/>
    <property type="match status" value="1"/>
</dbReference>
<evidence type="ECO:0000256" key="5">
    <source>
        <dbReference type="ARBA" id="ARBA00022741"/>
    </source>
</evidence>
<evidence type="ECO:0000256" key="6">
    <source>
        <dbReference type="ARBA" id="ARBA00022777"/>
    </source>
</evidence>
<name>A0A1V0GZG9_9RHOB</name>
<evidence type="ECO:0000256" key="3">
    <source>
        <dbReference type="ARBA" id="ARBA00022553"/>
    </source>
</evidence>
<evidence type="ECO:0000259" key="9">
    <source>
        <dbReference type="SMART" id="SM00911"/>
    </source>
</evidence>
<reference evidence="10" key="1">
    <citation type="submission" date="2017-12" db="EMBL/GenBank/DDBJ databases">
        <title>FDA dAtabase for Regulatory Grade micrObial Sequences (FDA-ARGOS): Supporting development and validation of Infectious Disease Dx tests.</title>
        <authorList>
            <person name="Campos J."/>
            <person name="Goldberg B."/>
            <person name="Tallon L."/>
            <person name="Sadzewicz L."/>
            <person name="Sengamalay N."/>
            <person name="Ott S."/>
            <person name="Godinez A."/>
            <person name="Nagaraj S."/>
            <person name="Vyas G."/>
            <person name="Aluvathingal J."/>
            <person name="Nadendla S."/>
            <person name="Geyer C."/>
            <person name="Nandy P."/>
            <person name="Hobson J."/>
            <person name="Sichtig H."/>
        </authorList>
    </citation>
    <scope>NUCLEOTIDE SEQUENCE</scope>
    <source>
        <strain evidence="10">FDAARGOS_252</strain>
        <plasmid evidence="10">unnamed7</plasmid>
    </source>
</reference>
<dbReference type="SMART" id="SM00911">
    <property type="entry name" value="HWE_HK"/>
    <property type="match status" value="1"/>
</dbReference>
<dbReference type="SMART" id="SM00065">
    <property type="entry name" value="GAF"/>
    <property type="match status" value="1"/>
</dbReference>
<dbReference type="InterPro" id="IPR011102">
    <property type="entry name" value="Sig_transdc_His_kinase_HWE"/>
</dbReference>
<gene>
    <name evidence="10" type="ORF">A6J80_23455</name>
</gene>
<dbReference type="RefSeq" id="WP_080623435.1">
    <property type="nucleotide sequence ID" value="NZ_CAWMZI010000008.1"/>
</dbReference>
<feature type="domain" description="Signal transduction histidine kinase HWE region" evidence="9">
    <location>
        <begin position="299"/>
        <end position="379"/>
    </location>
</feature>
<protein>
    <recommendedName>
        <fullName evidence="2">histidine kinase</fullName>
        <ecNumber evidence="2">2.7.13.3</ecNumber>
    </recommendedName>
</protein>
<dbReference type="GO" id="GO:0005524">
    <property type="term" value="F:ATP binding"/>
    <property type="evidence" value="ECO:0007669"/>
    <property type="project" value="UniProtKB-KW"/>
</dbReference>
<evidence type="ECO:0000256" key="2">
    <source>
        <dbReference type="ARBA" id="ARBA00012438"/>
    </source>
</evidence>
<dbReference type="InterPro" id="IPR013656">
    <property type="entry name" value="PAS_4"/>
</dbReference>